<feature type="domain" description="EAL" evidence="8">
    <location>
        <begin position="442"/>
        <end position="697"/>
    </location>
</feature>
<dbReference type="SUPFAM" id="SSF141868">
    <property type="entry name" value="EAL domain-like"/>
    <property type="match status" value="1"/>
</dbReference>
<dbReference type="OrthoDB" id="5571542at2"/>
<dbReference type="InterPro" id="IPR052155">
    <property type="entry name" value="Biofilm_reg_signaling"/>
</dbReference>
<dbReference type="PROSITE" id="PS50112">
    <property type="entry name" value="PAS"/>
    <property type="match status" value="1"/>
</dbReference>
<evidence type="ECO:0000259" key="6">
    <source>
        <dbReference type="PROSITE" id="PS50110"/>
    </source>
</evidence>
<dbReference type="Pfam" id="PF00563">
    <property type="entry name" value="EAL"/>
    <property type="match status" value="1"/>
</dbReference>
<dbReference type="Gene3D" id="3.30.450.20">
    <property type="entry name" value="PAS domain"/>
    <property type="match status" value="1"/>
</dbReference>
<organism evidence="10 11">
    <name type="scientific">Methylotuvimicrobium buryatense</name>
    <name type="common">Methylomicrobium buryatense</name>
    <dbReference type="NCBI Taxonomy" id="95641"/>
    <lineage>
        <taxon>Bacteria</taxon>
        <taxon>Pseudomonadati</taxon>
        <taxon>Pseudomonadota</taxon>
        <taxon>Gammaproteobacteria</taxon>
        <taxon>Methylococcales</taxon>
        <taxon>Methylococcaceae</taxon>
        <taxon>Methylotuvimicrobium</taxon>
    </lineage>
</organism>
<comment type="cofactor">
    <cofactor evidence="1">
        <name>Mg(2+)</name>
        <dbReference type="ChEBI" id="CHEBI:18420"/>
    </cofactor>
</comment>
<feature type="domain" description="PAS" evidence="7">
    <location>
        <begin position="137"/>
        <end position="209"/>
    </location>
</feature>
<dbReference type="NCBIfam" id="TIGR00229">
    <property type="entry name" value="sensory_box"/>
    <property type="match status" value="1"/>
</dbReference>
<dbReference type="PROSITE" id="PS50887">
    <property type="entry name" value="GGDEF"/>
    <property type="match status" value="1"/>
</dbReference>
<dbReference type="PANTHER" id="PTHR44757">
    <property type="entry name" value="DIGUANYLATE CYCLASE DGCP"/>
    <property type="match status" value="1"/>
</dbReference>
<evidence type="ECO:0000259" key="7">
    <source>
        <dbReference type="PROSITE" id="PS50112"/>
    </source>
</evidence>
<feature type="domain" description="Response regulatory" evidence="6">
    <location>
        <begin position="7"/>
        <end position="121"/>
    </location>
</feature>
<dbReference type="Proteomes" id="UP000305881">
    <property type="component" value="Chromosome"/>
</dbReference>
<dbReference type="InterPro" id="IPR000160">
    <property type="entry name" value="GGDEF_dom"/>
</dbReference>
<dbReference type="InterPro" id="IPR013656">
    <property type="entry name" value="PAS_4"/>
</dbReference>
<keyword evidence="11" id="KW-1185">Reference proteome</keyword>
<dbReference type="CDD" id="cd01948">
    <property type="entry name" value="EAL"/>
    <property type="match status" value="1"/>
</dbReference>
<dbReference type="PROSITE" id="PS50110">
    <property type="entry name" value="RESPONSE_REGULATORY"/>
    <property type="match status" value="1"/>
</dbReference>
<dbReference type="InterPro" id="IPR000014">
    <property type="entry name" value="PAS"/>
</dbReference>
<name>A0A4P9UT28_METBY</name>
<evidence type="ECO:0000313" key="10">
    <source>
        <dbReference type="EMBL" id="QCW83703.1"/>
    </source>
</evidence>
<dbReference type="SMART" id="SM00052">
    <property type="entry name" value="EAL"/>
    <property type="match status" value="1"/>
</dbReference>
<feature type="modified residue" description="4-aspartylphosphate" evidence="5">
    <location>
        <position position="57"/>
    </location>
</feature>
<keyword evidence="5" id="KW-0597">Phosphoprotein</keyword>
<dbReference type="CDD" id="cd00130">
    <property type="entry name" value="PAS"/>
    <property type="match status" value="1"/>
</dbReference>
<dbReference type="InterPro" id="IPR001633">
    <property type="entry name" value="EAL_dom"/>
</dbReference>
<dbReference type="Gene3D" id="3.40.50.2300">
    <property type="match status" value="1"/>
</dbReference>
<dbReference type="InterPro" id="IPR035919">
    <property type="entry name" value="EAL_sf"/>
</dbReference>
<dbReference type="InterPro" id="IPR029787">
    <property type="entry name" value="Nucleotide_cyclase"/>
</dbReference>
<dbReference type="InterPro" id="IPR035965">
    <property type="entry name" value="PAS-like_dom_sf"/>
</dbReference>
<sequence>MDKQELNILLVEDNHVYVELIKNTLENESAYHLTIAENLQEARESLHEKHPDLILIDFFLPDGLATDLLSGNVGFLDCPVVILTGPGDATPAIHSMNAGAWDYLVKTESTLADITHVISRVMRDWLHYLEKRQATDMQQRLMSILEATPDMVAIFDADGFAQYMNVAGRKLLGFSQDQNLSELRLTDFYPVEYAKIIRSEAIPNAIRKGQWCGETELLTRSKDTIPVSQVLISHFAEFGGVAFFSTIIRDISEYKRVQEKIEFLAYHDSLTGLINRTQLHNELEREIARALRHNETGAVLFIDLDHFKKINDTLGHLAGDSVLMQIALALKANVRRDDVVARLGGDEFIIILSGLPIDKAKAAEKAGEIAEKSRQDIAKIIHAESHRIQVTASIGIALFPLLEGGSHELIQHADTAMYHAKAQGRNGIAFYKQGMSDAVSRQLKLEVALRKAIEERQFRLYYQAQVNIDNGRVSGAEVLIRWNHPELGIIAPDEFISVLESSALISIVGQWVFETACYQLAQWVAEGIWKDDYHLCINISPRQFRDADFTAGIERVVKKTGVPAHCLEMEITENIVIYDLDKAIEIMRDLHDLGIRFSIDDFGTGYSSLRYIKRLPVNVLKIDRTFIQDMCTEKDDASIVDTIIAMARHMGLDVVAEGVETKDQLELLKSLGCPNYQGYYFSPPGTADEFKQLLLAA</sequence>
<dbReference type="STRING" id="675511.GCA_000341735_04108"/>
<dbReference type="SUPFAM" id="SSF52172">
    <property type="entry name" value="CheY-like"/>
    <property type="match status" value="1"/>
</dbReference>
<evidence type="ECO:0000256" key="3">
    <source>
        <dbReference type="ARBA" id="ARBA00022636"/>
    </source>
</evidence>
<dbReference type="GO" id="GO:0071732">
    <property type="term" value="P:cellular response to nitric oxide"/>
    <property type="evidence" value="ECO:0007669"/>
    <property type="project" value="UniProtKB-ARBA"/>
</dbReference>
<dbReference type="CDD" id="cd01949">
    <property type="entry name" value="GGDEF"/>
    <property type="match status" value="1"/>
</dbReference>
<protein>
    <recommendedName>
        <fullName evidence="2">cyclic-guanylate-specific phosphodiesterase</fullName>
        <ecNumber evidence="2">3.1.4.52</ecNumber>
    </recommendedName>
</protein>
<dbReference type="SMART" id="SM00267">
    <property type="entry name" value="GGDEF"/>
    <property type="match status" value="1"/>
</dbReference>
<evidence type="ECO:0000256" key="2">
    <source>
        <dbReference type="ARBA" id="ARBA00012282"/>
    </source>
</evidence>
<keyword evidence="3" id="KW-0973">c-di-GMP</keyword>
<evidence type="ECO:0000256" key="1">
    <source>
        <dbReference type="ARBA" id="ARBA00001946"/>
    </source>
</evidence>
<dbReference type="InterPro" id="IPR043128">
    <property type="entry name" value="Rev_trsase/Diguanyl_cyclase"/>
</dbReference>
<proteinExistence type="predicted"/>
<evidence type="ECO:0000259" key="9">
    <source>
        <dbReference type="PROSITE" id="PS50887"/>
    </source>
</evidence>
<feature type="domain" description="GGDEF" evidence="9">
    <location>
        <begin position="295"/>
        <end position="433"/>
    </location>
</feature>
<dbReference type="EC" id="3.1.4.52" evidence="2"/>
<evidence type="ECO:0000256" key="5">
    <source>
        <dbReference type="PROSITE-ProRule" id="PRU00169"/>
    </source>
</evidence>
<reference evidence="11" key="1">
    <citation type="journal article" date="2019" name="J. Bacteriol.">
        <title>A Mutagenic Screen Identifies a TonB-Dependent Receptor Required for the Lanthanide Metal Switch in the Type I Methanotroph 'Methylotuvimicrobium buryatense' 5GB1C.</title>
        <authorList>
            <person name="Groom J.D."/>
            <person name="Ford S.M."/>
            <person name="Pesesky M.W."/>
            <person name="Lidstrom M.E."/>
        </authorList>
    </citation>
    <scope>NUCLEOTIDE SEQUENCE [LARGE SCALE GENOMIC DNA]</scope>
    <source>
        <strain evidence="11">5GB1C</strain>
    </source>
</reference>
<dbReference type="NCBIfam" id="TIGR00254">
    <property type="entry name" value="GGDEF"/>
    <property type="match status" value="1"/>
</dbReference>
<dbReference type="Gene3D" id="3.20.20.450">
    <property type="entry name" value="EAL domain"/>
    <property type="match status" value="1"/>
</dbReference>
<dbReference type="GO" id="GO:0071111">
    <property type="term" value="F:cyclic-guanylate-specific phosphodiesterase activity"/>
    <property type="evidence" value="ECO:0007669"/>
    <property type="project" value="UniProtKB-EC"/>
</dbReference>
<dbReference type="SUPFAM" id="SSF55785">
    <property type="entry name" value="PYP-like sensor domain (PAS domain)"/>
    <property type="match status" value="1"/>
</dbReference>
<dbReference type="CDD" id="cd00156">
    <property type="entry name" value="REC"/>
    <property type="match status" value="1"/>
</dbReference>
<dbReference type="InterPro" id="IPR001789">
    <property type="entry name" value="Sig_transdc_resp-reg_receiver"/>
</dbReference>
<dbReference type="PANTHER" id="PTHR44757:SF2">
    <property type="entry name" value="BIOFILM ARCHITECTURE MAINTENANCE PROTEIN MBAA"/>
    <property type="match status" value="1"/>
</dbReference>
<dbReference type="SMART" id="SM00091">
    <property type="entry name" value="PAS"/>
    <property type="match status" value="1"/>
</dbReference>
<dbReference type="FunFam" id="3.20.20.450:FF:000001">
    <property type="entry name" value="Cyclic di-GMP phosphodiesterase yahA"/>
    <property type="match status" value="1"/>
</dbReference>
<dbReference type="SUPFAM" id="SSF55073">
    <property type="entry name" value="Nucleotide cyclase"/>
    <property type="match status" value="1"/>
</dbReference>
<gene>
    <name evidence="10" type="ORF">EQU24_16730</name>
</gene>
<dbReference type="Gene3D" id="3.30.70.270">
    <property type="match status" value="1"/>
</dbReference>
<dbReference type="Pfam" id="PF08448">
    <property type="entry name" value="PAS_4"/>
    <property type="match status" value="1"/>
</dbReference>
<dbReference type="PROSITE" id="PS50883">
    <property type="entry name" value="EAL"/>
    <property type="match status" value="1"/>
</dbReference>
<comment type="catalytic activity">
    <reaction evidence="4">
        <text>3',3'-c-di-GMP + H2O = 5'-phosphoguanylyl(3'-&gt;5')guanosine + H(+)</text>
        <dbReference type="Rhea" id="RHEA:24902"/>
        <dbReference type="ChEBI" id="CHEBI:15377"/>
        <dbReference type="ChEBI" id="CHEBI:15378"/>
        <dbReference type="ChEBI" id="CHEBI:58754"/>
        <dbReference type="ChEBI" id="CHEBI:58805"/>
        <dbReference type="EC" id="3.1.4.52"/>
    </reaction>
    <physiologicalReaction direction="left-to-right" evidence="4">
        <dbReference type="Rhea" id="RHEA:24903"/>
    </physiologicalReaction>
</comment>
<dbReference type="RefSeq" id="WP_017842483.1">
    <property type="nucleotide sequence ID" value="NZ_CP035467.1"/>
</dbReference>
<dbReference type="GO" id="GO:0000160">
    <property type="term" value="P:phosphorelay signal transduction system"/>
    <property type="evidence" value="ECO:0007669"/>
    <property type="project" value="InterPro"/>
</dbReference>
<dbReference type="AlphaFoldDB" id="A0A4P9UT28"/>
<dbReference type="KEGG" id="mbur:EQU24_16730"/>
<evidence type="ECO:0000256" key="4">
    <source>
        <dbReference type="ARBA" id="ARBA00051114"/>
    </source>
</evidence>
<dbReference type="SMART" id="SM00448">
    <property type="entry name" value="REC"/>
    <property type="match status" value="1"/>
</dbReference>
<dbReference type="EMBL" id="CP035467">
    <property type="protein sequence ID" value="QCW83703.1"/>
    <property type="molecule type" value="Genomic_DNA"/>
</dbReference>
<accession>A0A4P9UT28</accession>
<dbReference type="FunFam" id="3.30.70.270:FF:000001">
    <property type="entry name" value="Diguanylate cyclase domain protein"/>
    <property type="match status" value="1"/>
</dbReference>
<dbReference type="InterPro" id="IPR011006">
    <property type="entry name" value="CheY-like_superfamily"/>
</dbReference>
<dbReference type="Pfam" id="PF00072">
    <property type="entry name" value="Response_reg"/>
    <property type="match status" value="1"/>
</dbReference>
<dbReference type="Pfam" id="PF00990">
    <property type="entry name" value="GGDEF"/>
    <property type="match status" value="1"/>
</dbReference>
<evidence type="ECO:0000259" key="8">
    <source>
        <dbReference type="PROSITE" id="PS50883"/>
    </source>
</evidence>
<evidence type="ECO:0000313" key="11">
    <source>
        <dbReference type="Proteomes" id="UP000305881"/>
    </source>
</evidence>